<evidence type="ECO:0000313" key="2">
    <source>
        <dbReference type="EMBL" id="MES1919128.1"/>
    </source>
</evidence>
<evidence type="ECO:0000313" key="3">
    <source>
        <dbReference type="Proteomes" id="UP001439008"/>
    </source>
</evidence>
<dbReference type="EMBL" id="JBDODL010000205">
    <property type="protein sequence ID" value="MES1919128.1"/>
    <property type="molecule type" value="Genomic_DNA"/>
</dbReference>
<feature type="transmembrane region" description="Helical" evidence="1">
    <location>
        <begin position="160"/>
        <end position="183"/>
    </location>
</feature>
<name>A0ABV2AHF2_9EUKA</name>
<proteinExistence type="predicted"/>
<reference evidence="2 3" key="1">
    <citation type="journal article" date="2024" name="BMC Biol.">
        <title>Comparative genomics of Ascetosporea gives new insight into the evolutionary basis for animal parasitism in Rhizaria.</title>
        <authorList>
            <person name="Hiltunen Thoren M."/>
            <person name="Onut-Brannstrom I."/>
            <person name="Alfjorden A."/>
            <person name="Peckova H."/>
            <person name="Swords F."/>
            <person name="Hooper C."/>
            <person name="Holzer A.S."/>
            <person name="Bass D."/>
            <person name="Burki F."/>
        </authorList>
    </citation>
    <scope>NUCLEOTIDE SEQUENCE [LARGE SCALE GENOMIC DNA]</scope>
    <source>
        <strain evidence="2">20-A016</strain>
    </source>
</reference>
<comment type="caution">
    <text evidence="2">The sequence shown here is derived from an EMBL/GenBank/DDBJ whole genome shotgun (WGS) entry which is preliminary data.</text>
</comment>
<evidence type="ECO:0000256" key="1">
    <source>
        <dbReference type="SAM" id="Phobius"/>
    </source>
</evidence>
<gene>
    <name evidence="2" type="ORF">MHBO_000992</name>
</gene>
<sequence length="207" mass="23641">MNTIQYLIFTLLFHHYFTKDCPQLVNQTARNTRFLFPCDMNSPYCIEVCRECFRPIKGDNNRTCDFRTGNWDGQNLNCTSTDCEDFSPVGQFDSMELVNPLCVSTGKCQVACKNLSIQKNENDEIVCSPFVDDNGNCSLKWKFAYKENKENIECESSSLYGGYVALLVMGYTLIIGMLSVCIIQAEKEKKRKANLKNQTDEADIVTY</sequence>
<keyword evidence="3" id="KW-1185">Reference proteome</keyword>
<dbReference type="Proteomes" id="UP001439008">
    <property type="component" value="Unassembled WGS sequence"/>
</dbReference>
<keyword evidence="1" id="KW-1133">Transmembrane helix</keyword>
<protein>
    <submittedName>
        <fullName evidence="2">Uncharacterized protein</fullName>
    </submittedName>
</protein>
<organism evidence="2 3">
    <name type="scientific">Bonamia ostreae</name>
    <dbReference type="NCBI Taxonomy" id="126728"/>
    <lineage>
        <taxon>Eukaryota</taxon>
        <taxon>Sar</taxon>
        <taxon>Rhizaria</taxon>
        <taxon>Endomyxa</taxon>
        <taxon>Ascetosporea</taxon>
        <taxon>Haplosporida</taxon>
        <taxon>Bonamia</taxon>
    </lineage>
</organism>
<accession>A0ABV2AHF2</accession>
<keyword evidence="1" id="KW-0812">Transmembrane</keyword>
<keyword evidence="1" id="KW-0472">Membrane</keyword>